<keyword evidence="4" id="KW-0378">Hydrolase</keyword>
<dbReference type="InterPro" id="IPR003439">
    <property type="entry name" value="ABC_transporter-like_ATP-bd"/>
</dbReference>
<dbReference type="PROSITE" id="PS00211">
    <property type="entry name" value="ABC_TRANSPORTER_1"/>
    <property type="match status" value="1"/>
</dbReference>
<dbReference type="GO" id="GO:0016887">
    <property type="term" value="F:ATP hydrolysis activity"/>
    <property type="evidence" value="ECO:0007669"/>
    <property type="project" value="InterPro"/>
</dbReference>
<dbReference type="PROSITE" id="PS50893">
    <property type="entry name" value="ABC_TRANSPORTER_2"/>
    <property type="match status" value="1"/>
</dbReference>
<dbReference type="InterPro" id="IPR013736">
    <property type="entry name" value="Xaa-Pro_dipept_C"/>
</dbReference>
<evidence type="ECO:0000256" key="4">
    <source>
        <dbReference type="ARBA" id="ARBA00022801"/>
    </source>
</evidence>
<feature type="transmembrane region" description="Helical" evidence="6">
    <location>
        <begin position="537"/>
        <end position="557"/>
    </location>
</feature>
<keyword evidence="6" id="KW-1133">Transmembrane helix</keyword>
<dbReference type="PANTHER" id="PTHR43335:SF4">
    <property type="entry name" value="ABC TRANSPORTER, ATP-BINDING PROTEIN"/>
    <property type="match status" value="1"/>
</dbReference>
<evidence type="ECO:0000259" key="7">
    <source>
        <dbReference type="PROSITE" id="PS50893"/>
    </source>
</evidence>
<name>A0A094Q6R9_9ZZZZ</name>
<keyword evidence="3" id="KW-0547">Nucleotide-binding</keyword>
<keyword evidence="5" id="KW-0067">ATP-binding</keyword>
<evidence type="ECO:0000256" key="2">
    <source>
        <dbReference type="ARBA" id="ARBA00022448"/>
    </source>
</evidence>
<dbReference type="SUPFAM" id="SSF49785">
    <property type="entry name" value="Galactose-binding domain-like"/>
    <property type="match status" value="1"/>
</dbReference>
<dbReference type="SMART" id="SM00382">
    <property type="entry name" value="AAA"/>
    <property type="match status" value="1"/>
</dbReference>
<comment type="caution">
    <text evidence="8">The sequence shown here is derived from an EMBL/GenBank/DDBJ whole genome shotgun (WGS) entry which is preliminary data.</text>
</comment>
<dbReference type="SUPFAM" id="SSF53474">
    <property type="entry name" value="alpha/beta-Hydrolases"/>
    <property type="match status" value="1"/>
</dbReference>
<dbReference type="InterPro" id="IPR008979">
    <property type="entry name" value="Galactose-bd-like_sf"/>
</dbReference>
<dbReference type="InterPro" id="IPR017871">
    <property type="entry name" value="ABC_transporter-like_CS"/>
</dbReference>
<evidence type="ECO:0000256" key="5">
    <source>
        <dbReference type="ARBA" id="ARBA00022840"/>
    </source>
</evidence>
<dbReference type="AlphaFoldDB" id="A0A094Q6R9"/>
<comment type="similarity">
    <text evidence="1">Belongs to the ABC transporter superfamily.</text>
</comment>
<dbReference type="PANTHER" id="PTHR43335">
    <property type="entry name" value="ABC TRANSPORTER, ATP-BINDING PROTEIN"/>
    <property type="match status" value="1"/>
</dbReference>
<protein>
    <recommendedName>
        <fullName evidence="7">ABC transporter domain-containing protein</fullName>
    </recommendedName>
</protein>
<evidence type="ECO:0000256" key="3">
    <source>
        <dbReference type="ARBA" id="ARBA00022741"/>
    </source>
</evidence>
<accession>A0A094Q6R9</accession>
<dbReference type="Pfam" id="PF00005">
    <property type="entry name" value="ABC_tran"/>
    <property type="match status" value="1"/>
</dbReference>
<dbReference type="GO" id="GO:0005524">
    <property type="term" value="F:ATP binding"/>
    <property type="evidence" value="ECO:0007669"/>
    <property type="project" value="UniProtKB-KW"/>
</dbReference>
<sequence>MKIRVAILALSLLVVIPTPVTAAEVVENSIETNSGVLIDTSLFLPEITPAPAVLLAHGFGSSKDAMKQSAEYYRDNGYVVLTWTARGFGKSSGRISMNAATGEIADIQKLISYLATRKEVKKESTNDPIVGIVGGSYGGAAALLTAAADKRVDAAIADITWNNLNQALFPQSSLDLSEPGPFKKVWTGTFLSLATLQNPVLGECGTLAEQWCAAYKNSVINGKPSAAEIALLNSVSPSESLPRISAPVLISQGQSDSLFPLSESLKTFAALRKTSADLPLSLIWHGGGHDGGTNEDQYLRVQYLNWFDKYLMGADISIPAFQFTKTNGSISLQDSTVIPKNFSSATTPDAATIKTINLLPKPAVMAHPIGGIPTAISALPGIGSAGSLAATVASGIAGFSPAFLPAQSGFLESAQLEKPVSIVGPSRIKVRITSSTGEATLFFSLVSKSASGAITQPNGIVAPIKITGIPASGREITVDLPSVILDAAVGDSLAVGISTTDQGYELPKSPSLYTVTALSPLEYSVIDAISVTGAGAIWLWPALALLALLLAIAFIYLRRPRHSAEAREENFLVQVENLSKVYKDGYKAVENLSFTVSRGQVVGLLGPNGAGKTTTLRMMMGLIFPTEGAIYMDGKAVYPGSPALANLGSFVEGPGFLPHLTGRENLDLYWKSIGRTGEKYLDEVLTITKLGTALDKKVRSYSQGMRQRLAIAQAMMGMPDLLVLDEPTNGLDPQQIAEMRVVLKEYAKTGRTVIVSSHLLAEVQQTCSHVVLMHRGHLIAFGPMKKILTKNRQARSLEEIFLELIGDDLVIGKAVK</sequence>
<keyword evidence="6" id="KW-0812">Transmembrane</keyword>
<dbReference type="InterPro" id="IPR000383">
    <property type="entry name" value="Xaa-Pro-like_dom"/>
</dbReference>
<evidence type="ECO:0000256" key="1">
    <source>
        <dbReference type="ARBA" id="ARBA00005417"/>
    </source>
</evidence>
<dbReference type="Gene3D" id="3.40.50.1820">
    <property type="entry name" value="alpha/beta hydrolase"/>
    <property type="match status" value="1"/>
</dbReference>
<dbReference type="Pfam" id="PF02129">
    <property type="entry name" value="Peptidase_S15"/>
    <property type="match status" value="1"/>
</dbReference>
<evidence type="ECO:0000313" key="8">
    <source>
        <dbReference type="EMBL" id="KGA17809.1"/>
    </source>
</evidence>
<dbReference type="InterPro" id="IPR003593">
    <property type="entry name" value="AAA+_ATPase"/>
</dbReference>
<dbReference type="SMART" id="SM00939">
    <property type="entry name" value="PepX_C"/>
    <property type="match status" value="1"/>
</dbReference>
<dbReference type="SUPFAM" id="SSF52540">
    <property type="entry name" value="P-loop containing nucleoside triphosphate hydrolases"/>
    <property type="match status" value="1"/>
</dbReference>
<evidence type="ECO:0000256" key="6">
    <source>
        <dbReference type="SAM" id="Phobius"/>
    </source>
</evidence>
<proteinExistence type="inferred from homology"/>
<dbReference type="GO" id="GO:0008239">
    <property type="term" value="F:dipeptidyl-peptidase activity"/>
    <property type="evidence" value="ECO:0007669"/>
    <property type="project" value="InterPro"/>
</dbReference>
<keyword evidence="6" id="KW-0472">Membrane</keyword>
<keyword evidence="2" id="KW-0813">Transport</keyword>
<reference evidence="8" key="1">
    <citation type="submission" date="2014-06" db="EMBL/GenBank/DDBJ databases">
        <title>Key roles for freshwater Actinobacteria revealed by deep metagenomic sequencing.</title>
        <authorList>
            <person name="Ghai R."/>
            <person name="Mizuno C.M."/>
            <person name="Picazo A."/>
            <person name="Camacho A."/>
            <person name="Rodriguez-Valera F."/>
        </authorList>
    </citation>
    <scope>NUCLEOTIDE SEQUENCE</scope>
</reference>
<feature type="domain" description="ABC transporter" evidence="7">
    <location>
        <begin position="573"/>
        <end position="800"/>
    </location>
</feature>
<dbReference type="EMBL" id="JNSL01000054">
    <property type="protein sequence ID" value="KGA17809.1"/>
    <property type="molecule type" value="Genomic_DNA"/>
</dbReference>
<dbReference type="Gene3D" id="3.40.50.300">
    <property type="entry name" value="P-loop containing nucleotide triphosphate hydrolases"/>
    <property type="match status" value="1"/>
</dbReference>
<gene>
    <name evidence="8" type="ORF">GM51_9670</name>
</gene>
<dbReference type="InterPro" id="IPR027417">
    <property type="entry name" value="P-loop_NTPase"/>
</dbReference>
<organism evidence="8">
    <name type="scientific">freshwater metagenome</name>
    <dbReference type="NCBI Taxonomy" id="449393"/>
    <lineage>
        <taxon>unclassified sequences</taxon>
        <taxon>metagenomes</taxon>
        <taxon>ecological metagenomes</taxon>
    </lineage>
</organism>
<dbReference type="InterPro" id="IPR029058">
    <property type="entry name" value="AB_hydrolase_fold"/>
</dbReference>